<dbReference type="KEGG" id="ccac:CcaHIS019_0305200"/>
<dbReference type="AlphaFoldDB" id="A0AA48IB69"/>
<accession>A0AA48IB69</accession>
<evidence type="ECO:0000256" key="1">
    <source>
        <dbReference type="SAM" id="MobiDB-lite"/>
    </source>
</evidence>
<feature type="region of interest" description="Disordered" evidence="1">
    <location>
        <begin position="14"/>
        <end position="52"/>
    </location>
</feature>
<name>A0AA48IB69_9TREE</name>
<feature type="compositionally biased region" description="Low complexity" evidence="1">
    <location>
        <begin position="32"/>
        <end position="52"/>
    </location>
</feature>
<dbReference type="EMBL" id="AP028214">
    <property type="protein sequence ID" value="BEI90450.1"/>
    <property type="molecule type" value="Genomic_DNA"/>
</dbReference>
<reference evidence="2" key="1">
    <citation type="journal article" date="2023" name="BMC Genomics">
        <title>Chromosome-level genome assemblies of Cutaneotrichosporon spp. (Trichosporonales, Basidiomycota) reveal imbalanced evolution between nucleotide sequences and chromosome synteny.</title>
        <authorList>
            <person name="Kobayashi Y."/>
            <person name="Kayamori A."/>
            <person name="Aoki K."/>
            <person name="Shiwa Y."/>
            <person name="Matsutani M."/>
            <person name="Fujita N."/>
            <person name="Sugita T."/>
            <person name="Iwasaki W."/>
            <person name="Tanaka N."/>
            <person name="Takashima M."/>
        </authorList>
    </citation>
    <scope>NUCLEOTIDE SEQUENCE</scope>
    <source>
        <strain evidence="2">HIS019</strain>
    </source>
</reference>
<organism evidence="2 3">
    <name type="scientific">Cutaneotrichosporon cavernicola</name>
    <dbReference type="NCBI Taxonomy" id="279322"/>
    <lineage>
        <taxon>Eukaryota</taxon>
        <taxon>Fungi</taxon>
        <taxon>Dikarya</taxon>
        <taxon>Basidiomycota</taxon>
        <taxon>Agaricomycotina</taxon>
        <taxon>Tremellomycetes</taxon>
        <taxon>Trichosporonales</taxon>
        <taxon>Trichosporonaceae</taxon>
        <taxon>Cutaneotrichosporon</taxon>
    </lineage>
</organism>
<sequence>MSLNLSDLGQELDSIRRTRRGEAQAQAIPMQAVSDSSVSPASSLSSRPSPSLPCRPLDCAPDSSGPLCLLCFARTPSAVLLPCCHLNLCYLCAPLFMHKGATESRAIQRVEDEQAARERGDEERTLGRIPFNVALTRAVKGSPRSRRLSIGGYVPPAEGFRGGELRGRDVLFGENGGLARSRDGDGRVALAPADKAEAHCLVCRAGVTGWLRVYT</sequence>
<dbReference type="GeneID" id="85494320"/>
<dbReference type="Pfam" id="PF13920">
    <property type="entry name" value="zf-C3HC4_3"/>
    <property type="match status" value="1"/>
</dbReference>
<evidence type="ECO:0000313" key="2">
    <source>
        <dbReference type="EMBL" id="BEI90450.1"/>
    </source>
</evidence>
<dbReference type="Proteomes" id="UP001233271">
    <property type="component" value="Chromosome 3"/>
</dbReference>
<keyword evidence="3" id="KW-1185">Reference proteome</keyword>
<evidence type="ECO:0000313" key="3">
    <source>
        <dbReference type="Proteomes" id="UP001233271"/>
    </source>
</evidence>
<evidence type="ECO:0008006" key="4">
    <source>
        <dbReference type="Google" id="ProtNLM"/>
    </source>
</evidence>
<proteinExistence type="predicted"/>
<protein>
    <recommendedName>
        <fullName evidence="4">RING-type domain-containing protein</fullName>
    </recommendedName>
</protein>
<gene>
    <name evidence="2" type="ORF">CcaverHIS019_0305200</name>
</gene>
<dbReference type="RefSeq" id="XP_060455715.1">
    <property type="nucleotide sequence ID" value="XM_060598975.1"/>
</dbReference>